<name>A0A7Y0LEE3_9GAMM</name>
<organism evidence="1 2">
    <name type="scientific">Thalassotalea algicola</name>
    <dbReference type="NCBI Taxonomy" id="2716224"/>
    <lineage>
        <taxon>Bacteria</taxon>
        <taxon>Pseudomonadati</taxon>
        <taxon>Pseudomonadota</taxon>
        <taxon>Gammaproteobacteria</taxon>
        <taxon>Alteromonadales</taxon>
        <taxon>Colwelliaceae</taxon>
        <taxon>Thalassotalea</taxon>
    </lineage>
</organism>
<comment type="caution">
    <text evidence="1">The sequence shown here is derived from an EMBL/GenBank/DDBJ whole genome shotgun (WGS) entry which is preliminary data.</text>
</comment>
<evidence type="ECO:0008006" key="3">
    <source>
        <dbReference type="Google" id="ProtNLM"/>
    </source>
</evidence>
<proteinExistence type="predicted"/>
<dbReference type="Proteomes" id="UP000568664">
    <property type="component" value="Unassembled WGS sequence"/>
</dbReference>
<evidence type="ECO:0000313" key="1">
    <source>
        <dbReference type="EMBL" id="NMP32891.1"/>
    </source>
</evidence>
<protein>
    <recommendedName>
        <fullName evidence="3">Flagellar protein FliT</fullName>
    </recommendedName>
</protein>
<sequence>MEKILKSYQVCQAAIKEEDFAKAVSEMAILDKTLREFFSTNSETISKEQFNSLQEIHQFLEAQTIALQQVKSEVEQELNAFSKGKQMKKAYNQV</sequence>
<dbReference type="AlphaFoldDB" id="A0A7Y0LEE3"/>
<evidence type="ECO:0000313" key="2">
    <source>
        <dbReference type="Proteomes" id="UP000568664"/>
    </source>
</evidence>
<reference evidence="1 2" key="1">
    <citation type="submission" date="2020-04" db="EMBL/GenBank/DDBJ databases">
        <title>Thalassotalea sp. M1531, isolated from the surface of marine red alga.</title>
        <authorList>
            <person name="Pang L."/>
            <person name="Lu D.-C."/>
        </authorList>
    </citation>
    <scope>NUCLEOTIDE SEQUENCE [LARGE SCALE GENOMIC DNA]</scope>
    <source>
        <strain evidence="1 2">M1531</strain>
    </source>
</reference>
<dbReference type="EMBL" id="JABBXH010000005">
    <property type="protein sequence ID" value="NMP32891.1"/>
    <property type="molecule type" value="Genomic_DNA"/>
</dbReference>
<keyword evidence="2" id="KW-1185">Reference proteome</keyword>
<gene>
    <name evidence="1" type="ORF">HII17_15140</name>
</gene>
<accession>A0A7Y0LEE3</accession>
<dbReference type="RefSeq" id="WP_169076215.1">
    <property type="nucleotide sequence ID" value="NZ_JABBXH010000005.1"/>
</dbReference>